<evidence type="ECO:0000259" key="6">
    <source>
        <dbReference type="PROSITE" id="PS50043"/>
    </source>
</evidence>
<dbReference type="GO" id="GO:0006355">
    <property type="term" value="P:regulation of DNA-templated transcription"/>
    <property type="evidence" value="ECO:0007669"/>
    <property type="project" value="InterPro"/>
</dbReference>
<protein>
    <submittedName>
        <fullName evidence="8">Two component transcriptional regulator, LuxR family</fullName>
    </submittedName>
</protein>
<evidence type="ECO:0000256" key="5">
    <source>
        <dbReference type="PROSITE-ProRule" id="PRU00169"/>
    </source>
</evidence>
<dbReference type="PRINTS" id="PR00038">
    <property type="entry name" value="HTHLUXR"/>
</dbReference>
<proteinExistence type="predicted"/>
<dbReference type="EMBL" id="FTNI01000006">
    <property type="protein sequence ID" value="SIR17004.1"/>
    <property type="molecule type" value="Genomic_DNA"/>
</dbReference>
<dbReference type="Gene3D" id="3.40.50.2300">
    <property type="match status" value="1"/>
</dbReference>
<keyword evidence="3" id="KW-0238">DNA-binding</keyword>
<name>A0A1N6YQV3_9ACTN</name>
<dbReference type="InterPro" id="IPR001789">
    <property type="entry name" value="Sig_transdc_resp-reg_receiver"/>
</dbReference>
<keyword evidence="9" id="KW-1185">Reference proteome</keyword>
<sequence>MIRVLLVDDQALVRGGFRSILEGQDDIEVVGEAVDGIEAIDRGSVLQPDVILMDIRMPRLDGIEATRHLLNGGTCRARILILTTFDEDEYVYQALRAGASGFLLKSAPPRELAGAVRTVAAGEALLAPEITRRMIEDYVRRPRPGSDRPAGLETLTPRELEVLRLIARGRSNAEIAAELFLSGPTVKTHVTRILGKLGLRDRVQAVVFAYECGLVHPGR</sequence>
<dbReference type="InterPro" id="IPR039420">
    <property type="entry name" value="WalR-like"/>
</dbReference>
<dbReference type="InterPro" id="IPR058245">
    <property type="entry name" value="NreC/VraR/RcsB-like_REC"/>
</dbReference>
<dbReference type="STRING" id="58117.SAMN05421833_106245"/>
<feature type="modified residue" description="4-aspartylphosphate" evidence="5">
    <location>
        <position position="54"/>
    </location>
</feature>
<feature type="domain" description="Response regulatory" evidence="7">
    <location>
        <begin position="3"/>
        <end position="120"/>
    </location>
</feature>
<dbReference type="PANTHER" id="PTHR43214:SF24">
    <property type="entry name" value="TRANSCRIPTIONAL REGULATORY PROTEIN NARL-RELATED"/>
    <property type="match status" value="1"/>
</dbReference>
<dbReference type="Pfam" id="PF00072">
    <property type="entry name" value="Response_reg"/>
    <property type="match status" value="1"/>
</dbReference>
<reference evidence="9" key="1">
    <citation type="submission" date="2017-01" db="EMBL/GenBank/DDBJ databases">
        <authorList>
            <person name="Varghese N."/>
            <person name="Submissions S."/>
        </authorList>
    </citation>
    <scope>NUCLEOTIDE SEQUENCE [LARGE SCALE GENOMIC DNA]</scope>
    <source>
        <strain evidence="9">ATCC 12950</strain>
    </source>
</reference>
<dbReference type="OrthoDB" id="9808843at2"/>
<dbReference type="Proteomes" id="UP000186096">
    <property type="component" value="Unassembled WGS sequence"/>
</dbReference>
<dbReference type="CDD" id="cd06170">
    <property type="entry name" value="LuxR_C_like"/>
    <property type="match status" value="1"/>
</dbReference>
<accession>A0A1N6YQV3</accession>
<evidence type="ECO:0000256" key="2">
    <source>
        <dbReference type="ARBA" id="ARBA00023015"/>
    </source>
</evidence>
<dbReference type="GO" id="GO:0000160">
    <property type="term" value="P:phosphorelay signal transduction system"/>
    <property type="evidence" value="ECO:0007669"/>
    <property type="project" value="InterPro"/>
</dbReference>
<dbReference type="PANTHER" id="PTHR43214">
    <property type="entry name" value="TWO-COMPONENT RESPONSE REGULATOR"/>
    <property type="match status" value="1"/>
</dbReference>
<dbReference type="InterPro" id="IPR000792">
    <property type="entry name" value="Tscrpt_reg_LuxR_C"/>
</dbReference>
<dbReference type="Pfam" id="PF00196">
    <property type="entry name" value="GerE"/>
    <property type="match status" value="1"/>
</dbReference>
<evidence type="ECO:0000256" key="1">
    <source>
        <dbReference type="ARBA" id="ARBA00022553"/>
    </source>
</evidence>
<evidence type="ECO:0000256" key="4">
    <source>
        <dbReference type="ARBA" id="ARBA00023163"/>
    </source>
</evidence>
<dbReference type="PROSITE" id="PS50043">
    <property type="entry name" value="HTH_LUXR_2"/>
    <property type="match status" value="1"/>
</dbReference>
<dbReference type="SUPFAM" id="SSF52172">
    <property type="entry name" value="CheY-like"/>
    <property type="match status" value="1"/>
</dbReference>
<dbReference type="SUPFAM" id="SSF46894">
    <property type="entry name" value="C-terminal effector domain of the bipartite response regulators"/>
    <property type="match status" value="1"/>
</dbReference>
<evidence type="ECO:0000313" key="8">
    <source>
        <dbReference type="EMBL" id="SIR17004.1"/>
    </source>
</evidence>
<dbReference type="GeneID" id="97495300"/>
<dbReference type="InterPro" id="IPR011006">
    <property type="entry name" value="CheY-like_superfamily"/>
</dbReference>
<dbReference type="AlphaFoldDB" id="A0A1N6YQV3"/>
<evidence type="ECO:0000259" key="7">
    <source>
        <dbReference type="PROSITE" id="PS50110"/>
    </source>
</evidence>
<dbReference type="PROSITE" id="PS00622">
    <property type="entry name" value="HTH_LUXR_1"/>
    <property type="match status" value="1"/>
</dbReference>
<dbReference type="RefSeq" id="WP_030505639.1">
    <property type="nucleotide sequence ID" value="NZ_FTNI01000006.1"/>
</dbReference>
<dbReference type="GO" id="GO:0003677">
    <property type="term" value="F:DNA binding"/>
    <property type="evidence" value="ECO:0007669"/>
    <property type="project" value="UniProtKB-KW"/>
</dbReference>
<gene>
    <name evidence="8" type="ORF">SAMN05421833_106245</name>
</gene>
<dbReference type="InterPro" id="IPR016032">
    <property type="entry name" value="Sig_transdc_resp-reg_C-effctor"/>
</dbReference>
<dbReference type="SMART" id="SM00448">
    <property type="entry name" value="REC"/>
    <property type="match status" value="1"/>
</dbReference>
<keyword evidence="1 5" id="KW-0597">Phosphoprotein</keyword>
<evidence type="ECO:0000256" key="3">
    <source>
        <dbReference type="ARBA" id="ARBA00023125"/>
    </source>
</evidence>
<keyword evidence="2" id="KW-0805">Transcription regulation</keyword>
<feature type="domain" description="HTH luxR-type" evidence="6">
    <location>
        <begin position="148"/>
        <end position="213"/>
    </location>
</feature>
<evidence type="ECO:0000313" key="9">
    <source>
        <dbReference type="Proteomes" id="UP000186096"/>
    </source>
</evidence>
<dbReference type="CDD" id="cd17535">
    <property type="entry name" value="REC_NarL-like"/>
    <property type="match status" value="1"/>
</dbReference>
<dbReference type="SMART" id="SM00421">
    <property type="entry name" value="HTH_LUXR"/>
    <property type="match status" value="1"/>
</dbReference>
<organism evidence="8 9">
    <name type="scientific">Microbispora rosea</name>
    <dbReference type="NCBI Taxonomy" id="58117"/>
    <lineage>
        <taxon>Bacteria</taxon>
        <taxon>Bacillati</taxon>
        <taxon>Actinomycetota</taxon>
        <taxon>Actinomycetes</taxon>
        <taxon>Streptosporangiales</taxon>
        <taxon>Streptosporangiaceae</taxon>
        <taxon>Microbispora</taxon>
    </lineage>
</organism>
<dbReference type="PROSITE" id="PS50110">
    <property type="entry name" value="RESPONSE_REGULATORY"/>
    <property type="match status" value="1"/>
</dbReference>
<keyword evidence="4" id="KW-0804">Transcription</keyword>